<accession>A0A5B7E1N0</accession>
<protein>
    <submittedName>
        <fullName evidence="1">Uncharacterized protein</fullName>
    </submittedName>
</protein>
<sequence length="103" mass="12161">MFIEECGLYLQSVDMDHPKHRCLWCFDSASWGNLRRYYTDFPWNDYCFHVRDPSLCAEQVTEVDENGVCLKEDHCQRKCLYTNIFHNDTTKDGSQAAKQLEAK</sequence>
<reference evidence="1 2" key="1">
    <citation type="submission" date="2019-05" db="EMBL/GenBank/DDBJ databases">
        <title>Another draft genome of Portunus trituberculatus and its Hox gene families provides insights of decapod evolution.</title>
        <authorList>
            <person name="Jeong J.-H."/>
            <person name="Song I."/>
            <person name="Kim S."/>
            <person name="Choi T."/>
            <person name="Kim D."/>
            <person name="Ryu S."/>
            <person name="Kim W."/>
        </authorList>
    </citation>
    <scope>NUCLEOTIDE SEQUENCE [LARGE SCALE GENOMIC DNA]</scope>
    <source>
        <tissue evidence="1">Muscle</tissue>
    </source>
</reference>
<dbReference type="Proteomes" id="UP000324222">
    <property type="component" value="Unassembled WGS sequence"/>
</dbReference>
<gene>
    <name evidence="1" type="ORF">E2C01_020425</name>
</gene>
<comment type="caution">
    <text evidence="1">The sequence shown here is derived from an EMBL/GenBank/DDBJ whole genome shotgun (WGS) entry which is preliminary data.</text>
</comment>
<evidence type="ECO:0000313" key="2">
    <source>
        <dbReference type="Proteomes" id="UP000324222"/>
    </source>
</evidence>
<evidence type="ECO:0000313" key="1">
    <source>
        <dbReference type="EMBL" id="MPC27257.1"/>
    </source>
</evidence>
<name>A0A5B7E1N0_PORTR</name>
<proteinExistence type="predicted"/>
<dbReference type="EMBL" id="VSRR010001716">
    <property type="protein sequence ID" value="MPC27257.1"/>
    <property type="molecule type" value="Genomic_DNA"/>
</dbReference>
<keyword evidence="2" id="KW-1185">Reference proteome</keyword>
<organism evidence="1 2">
    <name type="scientific">Portunus trituberculatus</name>
    <name type="common">Swimming crab</name>
    <name type="synonym">Neptunus trituberculatus</name>
    <dbReference type="NCBI Taxonomy" id="210409"/>
    <lineage>
        <taxon>Eukaryota</taxon>
        <taxon>Metazoa</taxon>
        <taxon>Ecdysozoa</taxon>
        <taxon>Arthropoda</taxon>
        <taxon>Crustacea</taxon>
        <taxon>Multicrustacea</taxon>
        <taxon>Malacostraca</taxon>
        <taxon>Eumalacostraca</taxon>
        <taxon>Eucarida</taxon>
        <taxon>Decapoda</taxon>
        <taxon>Pleocyemata</taxon>
        <taxon>Brachyura</taxon>
        <taxon>Eubrachyura</taxon>
        <taxon>Portunoidea</taxon>
        <taxon>Portunidae</taxon>
        <taxon>Portuninae</taxon>
        <taxon>Portunus</taxon>
    </lineage>
</organism>
<dbReference type="AlphaFoldDB" id="A0A5B7E1N0"/>